<dbReference type="CDD" id="cd17933">
    <property type="entry name" value="DEXSc_RecD-like"/>
    <property type="match status" value="1"/>
</dbReference>
<organism evidence="6 7">
    <name type="scientific">Terrilactibacillus tamarindi</name>
    <dbReference type="NCBI Taxonomy" id="2599694"/>
    <lineage>
        <taxon>Bacteria</taxon>
        <taxon>Bacillati</taxon>
        <taxon>Bacillota</taxon>
        <taxon>Bacilli</taxon>
        <taxon>Bacillales</taxon>
        <taxon>Bacillaceae</taxon>
        <taxon>Terrilactibacillus</taxon>
    </lineage>
</organism>
<dbReference type="GO" id="GO:0005524">
    <property type="term" value="F:ATP binding"/>
    <property type="evidence" value="ECO:0007669"/>
    <property type="project" value="UniProtKB-UniRule"/>
</dbReference>
<dbReference type="RefSeq" id="WP_155219586.1">
    <property type="nucleotide sequence ID" value="NZ_WNHB01000016.1"/>
</dbReference>
<evidence type="ECO:0000259" key="5">
    <source>
        <dbReference type="SMART" id="SM00382"/>
    </source>
</evidence>
<dbReference type="InterPro" id="IPR050534">
    <property type="entry name" value="Coronavir_polyprotein_1ab"/>
</dbReference>
<dbReference type="Gene3D" id="3.40.50.300">
    <property type="entry name" value="P-loop containing nucleotide triphosphate hydrolases"/>
    <property type="match status" value="2"/>
</dbReference>
<gene>
    <name evidence="3" type="primary">recD2</name>
    <name evidence="6" type="ORF">GMB86_10600</name>
</gene>
<dbReference type="Pfam" id="PF23139">
    <property type="entry name" value="OB_YrrC"/>
    <property type="match status" value="1"/>
</dbReference>
<dbReference type="InterPro" id="IPR055446">
    <property type="entry name" value="RecD2_N_OB"/>
</dbReference>
<comment type="function">
    <text evidence="3">DNA-dependent ATPase and ATP-dependent 5'-3' DNA helicase. Has no activity on blunt DNA or DNA with 3'-overhangs, requires at least 10 bases of 5'-ssDNA for helicase activity.</text>
</comment>
<dbReference type="PANTHER" id="PTHR43788:SF6">
    <property type="entry name" value="DNA HELICASE B"/>
    <property type="match status" value="1"/>
</dbReference>
<dbReference type="GO" id="GO:0006310">
    <property type="term" value="P:DNA recombination"/>
    <property type="evidence" value="ECO:0007669"/>
    <property type="project" value="InterPro"/>
</dbReference>
<dbReference type="NCBIfam" id="TIGR01448">
    <property type="entry name" value="recD_rel"/>
    <property type="match status" value="1"/>
</dbReference>
<dbReference type="InterPro" id="IPR027785">
    <property type="entry name" value="UvrD-like_helicase_C"/>
</dbReference>
<dbReference type="EC" id="5.6.2.3" evidence="3"/>
<evidence type="ECO:0000256" key="2">
    <source>
        <dbReference type="ARBA" id="ARBA00022840"/>
    </source>
</evidence>
<sequence length="820" mass="92089">MKVENNNQPALDLFSEDQKYIIGEPIRIIFQNSDNGYTVLLVKIIETNESIQEKEIGVVGYFPSVHLYERYQFVGKIKNHPRYGKQYEIQQFRKCLPQTKAGIIQYLSSDLFPGIGTKTAEKVVDTLGENTISMILDNPDCLRQVPKLPEDKAMFIYETLMKNQGLEKILIALSDYGFGSQLAMKIYQAYGDVTLDIVQDNPYQLIQDVEGIGFQRADELAKSLGISGKHPYRLQAGCLYWLNENAMNEGHVFLNENDIVDSVKGLLSTQGHQIEDSELMHEIRVLEEEDRLVLEDGNVYLPELYYAEKGIVSNIKRLSEQTDYQNEFSEAEFFSALGRIEEKLGMQYASSQKDAIQKAIQSPILLLTGGPGTGKTTVIQGIVDTYADLHGISLNPKDYDEENPFPVLLVAPTGRAAKRMSESTQLPAVTIHRLLGWKGGSGYERDENNPIQGKLIIVDEMSMVDIWLANQLLKSLPDKIQLVIVGDEDQLPSVGPGQVLKDLLKSEAIPIVRLTDIYRQSEGSSIIDLAHTIKQGHVPKDLAKQMEDRSFFSCPPSQIVNAIRQVCDSAIKKGYTTKDIQVLAPMYRGNAGIEAINESLQELFNPPSEQKRTLQFGDRLFRIGDKVLQLVNNPDDQVFNGDIGEIVAIFTAKETTDHEETVVVSFDGIEVSYLKRDLGQLTLAYCCSIHKSQGSEFPIVILPVVNSYRRMLKRNLLYTAVTRSKEFLILCGDIGAFTYAIEKRTDENRNSHLADKLKERLNVSVDTDMAVKGDDDLPFPLEEDNIPFPLPDENRKEPLSSKIEDIEPSVSSPDVNPKHV</sequence>
<dbReference type="GO" id="GO:0043139">
    <property type="term" value="F:5'-3' DNA helicase activity"/>
    <property type="evidence" value="ECO:0007669"/>
    <property type="project" value="UniProtKB-UniRule"/>
</dbReference>
<feature type="compositionally biased region" description="Basic and acidic residues" evidence="4">
    <location>
        <begin position="792"/>
        <end position="805"/>
    </location>
</feature>
<feature type="domain" description="AAA+ ATPase" evidence="5">
    <location>
        <begin position="361"/>
        <end position="515"/>
    </location>
</feature>
<keyword evidence="3" id="KW-0238">DNA-binding</keyword>
<dbReference type="Pfam" id="PF13245">
    <property type="entry name" value="AAA_19"/>
    <property type="match status" value="1"/>
</dbReference>
<keyword evidence="3 6" id="KW-0347">Helicase</keyword>
<dbReference type="InterPro" id="IPR027417">
    <property type="entry name" value="P-loop_NTPase"/>
</dbReference>
<dbReference type="InterPro" id="IPR029493">
    <property type="entry name" value="RecD2-like_HHH"/>
</dbReference>
<feature type="region of interest" description="Disordered" evidence="4">
    <location>
        <begin position="774"/>
        <end position="820"/>
    </location>
</feature>
<dbReference type="CDD" id="cd18809">
    <property type="entry name" value="SF1_C_RecD"/>
    <property type="match status" value="1"/>
</dbReference>
<evidence type="ECO:0000256" key="1">
    <source>
        <dbReference type="ARBA" id="ARBA00022741"/>
    </source>
</evidence>
<keyword evidence="1 3" id="KW-0547">Nucleotide-binding</keyword>
<evidence type="ECO:0000313" key="7">
    <source>
        <dbReference type="Proteomes" id="UP000440978"/>
    </source>
</evidence>
<evidence type="ECO:0000256" key="3">
    <source>
        <dbReference type="HAMAP-Rule" id="MF_01488"/>
    </source>
</evidence>
<dbReference type="AlphaFoldDB" id="A0A6N8CQM2"/>
<comment type="similarity">
    <text evidence="3">Belongs to the RecD family. RecD2 subfamily.</text>
</comment>
<dbReference type="GO" id="GO:0003677">
    <property type="term" value="F:DNA binding"/>
    <property type="evidence" value="ECO:0007669"/>
    <property type="project" value="UniProtKB-UniRule"/>
</dbReference>
<dbReference type="OrthoDB" id="9803432at2"/>
<keyword evidence="3" id="KW-0378">Hydrolase</keyword>
<dbReference type="Pfam" id="PF13538">
    <property type="entry name" value="UvrD_C_2"/>
    <property type="match status" value="1"/>
</dbReference>
<dbReference type="GO" id="GO:0016787">
    <property type="term" value="F:hydrolase activity"/>
    <property type="evidence" value="ECO:0007669"/>
    <property type="project" value="UniProtKB-KW"/>
</dbReference>
<reference evidence="6 7" key="1">
    <citation type="submission" date="2019-11" db="EMBL/GenBank/DDBJ databases">
        <title>Terrilactibacillus tamarindus sp. nov. BCM23-1 isolated from bark of Tamarindus indica.</title>
        <authorList>
            <person name="Kingkaew E."/>
            <person name="Tanasupawat S."/>
        </authorList>
    </citation>
    <scope>NUCLEOTIDE SEQUENCE [LARGE SCALE GENOMIC DNA]</scope>
    <source>
        <strain evidence="6 7">BCM23-1</strain>
    </source>
</reference>
<dbReference type="InterPro" id="IPR003593">
    <property type="entry name" value="AAA+_ATPase"/>
</dbReference>
<dbReference type="Proteomes" id="UP000440978">
    <property type="component" value="Unassembled WGS sequence"/>
</dbReference>
<dbReference type="SUPFAM" id="SSF52540">
    <property type="entry name" value="P-loop containing nucleoside triphosphate hydrolases"/>
    <property type="match status" value="1"/>
</dbReference>
<dbReference type="InterPro" id="IPR006345">
    <property type="entry name" value="RecD2"/>
</dbReference>
<dbReference type="Pfam" id="PF14490">
    <property type="entry name" value="HHH_RecD2"/>
    <property type="match status" value="1"/>
</dbReference>
<dbReference type="InterPro" id="IPR041451">
    <property type="entry name" value="RecD2_SH13"/>
</dbReference>
<feature type="binding site" evidence="3">
    <location>
        <begin position="372"/>
        <end position="376"/>
    </location>
    <ligand>
        <name>ATP</name>
        <dbReference type="ChEBI" id="CHEBI:30616"/>
    </ligand>
</feature>
<dbReference type="EMBL" id="WNHB01000016">
    <property type="protein sequence ID" value="MTT32454.1"/>
    <property type="molecule type" value="Genomic_DNA"/>
</dbReference>
<proteinExistence type="inferred from homology"/>
<keyword evidence="7" id="KW-1185">Reference proteome</keyword>
<evidence type="ECO:0000313" key="6">
    <source>
        <dbReference type="EMBL" id="MTT32454.1"/>
    </source>
</evidence>
<keyword evidence="3" id="KW-0413">Isomerase</keyword>
<dbReference type="Gene3D" id="1.10.10.2220">
    <property type="match status" value="1"/>
</dbReference>
<evidence type="ECO:0000256" key="4">
    <source>
        <dbReference type="SAM" id="MobiDB-lite"/>
    </source>
</evidence>
<dbReference type="Gene3D" id="2.30.30.940">
    <property type="match status" value="1"/>
</dbReference>
<dbReference type="Pfam" id="PF18335">
    <property type="entry name" value="SH3_13"/>
    <property type="match status" value="1"/>
</dbReference>
<comment type="caution">
    <text evidence="6">The sequence shown here is derived from an EMBL/GenBank/DDBJ whole genome shotgun (WGS) entry which is preliminary data.</text>
</comment>
<dbReference type="GO" id="GO:0009338">
    <property type="term" value="C:exodeoxyribonuclease V complex"/>
    <property type="evidence" value="ECO:0007669"/>
    <property type="project" value="TreeGrafter"/>
</dbReference>
<dbReference type="PANTHER" id="PTHR43788">
    <property type="entry name" value="DNA2/NAM7 HELICASE FAMILY MEMBER"/>
    <property type="match status" value="1"/>
</dbReference>
<dbReference type="SMART" id="SM00382">
    <property type="entry name" value="AAA"/>
    <property type="match status" value="1"/>
</dbReference>
<dbReference type="HAMAP" id="MF_01488">
    <property type="entry name" value="RecD2"/>
    <property type="match status" value="1"/>
</dbReference>
<dbReference type="GO" id="GO:0017116">
    <property type="term" value="F:single-stranded DNA helicase activity"/>
    <property type="evidence" value="ECO:0007669"/>
    <property type="project" value="TreeGrafter"/>
</dbReference>
<accession>A0A6N8CQM2</accession>
<protein>
    <recommendedName>
        <fullName evidence="3">ATP-dependent RecD2 DNA helicase</fullName>
        <ecNumber evidence="3">5.6.2.3</ecNumber>
    </recommendedName>
    <alternativeName>
        <fullName evidence="3">DNA 5'-3' helicase subunit RecD2</fullName>
    </alternativeName>
</protein>
<name>A0A6N8CQM2_9BACI</name>
<keyword evidence="2 3" id="KW-0067">ATP-binding</keyword>
<comment type="catalytic activity">
    <reaction evidence="3">
        <text>ATP + H2O = ADP + phosphate + H(+)</text>
        <dbReference type="Rhea" id="RHEA:13065"/>
        <dbReference type="ChEBI" id="CHEBI:15377"/>
        <dbReference type="ChEBI" id="CHEBI:15378"/>
        <dbReference type="ChEBI" id="CHEBI:30616"/>
        <dbReference type="ChEBI" id="CHEBI:43474"/>
        <dbReference type="ChEBI" id="CHEBI:456216"/>
        <dbReference type="EC" id="5.6.2.3"/>
    </reaction>
</comment>